<dbReference type="Proteomes" id="UP000251714">
    <property type="component" value="Unassembled WGS sequence"/>
</dbReference>
<feature type="compositionally biased region" description="Pro residues" evidence="1">
    <location>
        <begin position="1"/>
        <end position="16"/>
    </location>
</feature>
<dbReference type="Pfam" id="PF13604">
    <property type="entry name" value="AAA_30"/>
    <property type="match status" value="1"/>
</dbReference>
<evidence type="ECO:0008006" key="4">
    <source>
        <dbReference type="Google" id="ProtNLM"/>
    </source>
</evidence>
<feature type="compositionally biased region" description="Polar residues" evidence="1">
    <location>
        <begin position="26"/>
        <end position="38"/>
    </location>
</feature>
<dbReference type="AlphaFoldDB" id="A0A365NNF2"/>
<dbReference type="Gene3D" id="3.40.50.300">
    <property type="entry name" value="P-loop containing nucleotide triphosphate hydrolases"/>
    <property type="match status" value="1"/>
</dbReference>
<comment type="caution">
    <text evidence="2">The sequence shown here is derived from an EMBL/GenBank/DDBJ whole genome shotgun (WGS) entry which is preliminary data.</text>
</comment>
<dbReference type="InterPro" id="IPR027417">
    <property type="entry name" value="P-loop_NTPase"/>
</dbReference>
<reference evidence="2 3" key="1">
    <citation type="submission" date="2017-12" db="EMBL/GenBank/DDBJ databases">
        <title>Genome sequence of the mycotoxigenic crop pathogen Fusarium proliferatum, strain ITEM 2341 from Date Palm.</title>
        <authorList>
            <person name="Almiman B.F."/>
            <person name="Shittu T.A."/>
            <person name="Muthumeenakshi S."/>
            <person name="Baroncelli R."/>
            <person name="Sreenivasaprasada S."/>
        </authorList>
    </citation>
    <scope>NUCLEOTIDE SEQUENCE [LARGE SCALE GENOMIC DNA]</scope>
    <source>
        <strain evidence="2 3">ITEM 2341</strain>
    </source>
</reference>
<name>A0A365NNF2_GIBIN</name>
<accession>A0A365NNF2</accession>
<evidence type="ECO:0000256" key="1">
    <source>
        <dbReference type="SAM" id="MobiDB-lite"/>
    </source>
</evidence>
<feature type="region of interest" description="Disordered" evidence="1">
    <location>
        <begin position="1"/>
        <end position="79"/>
    </location>
</feature>
<evidence type="ECO:0000313" key="3">
    <source>
        <dbReference type="Proteomes" id="UP000251714"/>
    </source>
</evidence>
<dbReference type="SUPFAM" id="SSF52540">
    <property type="entry name" value="P-loop containing nucleoside triphosphate hydrolases"/>
    <property type="match status" value="1"/>
</dbReference>
<gene>
    <name evidence="2" type="ORF">FPRO05_00718</name>
</gene>
<feature type="compositionally biased region" description="Basic and acidic residues" evidence="1">
    <location>
        <begin position="57"/>
        <end position="75"/>
    </location>
</feature>
<protein>
    <recommendedName>
        <fullName evidence="4">ATP-dependent DNA helicase</fullName>
    </recommendedName>
</protein>
<proteinExistence type="predicted"/>
<sequence>MRGPAPPTYPPTPPPQGTKRKASDAAPTSENNELSQTLPPSPKRTQREASFLSISSDGHEYDPQHDELAPRDDRTVINTEPELCDEQKRLLDTIIHARRNVFFTGSAGSGKSTVLKTAIRRLTEMGKTVRICAPTGRAAVPLGGTTTYSFMGWSPDLI</sequence>
<evidence type="ECO:0000313" key="2">
    <source>
        <dbReference type="EMBL" id="RBA22371.1"/>
    </source>
</evidence>
<dbReference type="EMBL" id="PKMI01000001">
    <property type="protein sequence ID" value="RBA22371.1"/>
    <property type="molecule type" value="Genomic_DNA"/>
</dbReference>
<organism evidence="2 3">
    <name type="scientific">Gibberella intermedia</name>
    <name type="common">Bulb rot disease fungus</name>
    <name type="synonym">Fusarium proliferatum</name>
    <dbReference type="NCBI Taxonomy" id="948311"/>
    <lineage>
        <taxon>Eukaryota</taxon>
        <taxon>Fungi</taxon>
        <taxon>Dikarya</taxon>
        <taxon>Ascomycota</taxon>
        <taxon>Pezizomycotina</taxon>
        <taxon>Sordariomycetes</taxon>
        <taxon>Hypocreomycetidae</taxon>
        <taxon>Hypocreales</taxon>
        <taxon>Nectriaceae</taxon>
        <taxon>Fusarium</taxon>
        <taxon>Fusarium fujikuroi species complex</taxon>
    </lineage>
</organism>